<organism evidence="2 3">
    <name type="scientific">Bos mutus</name>
    <name type="common">wild yak</name>
    <dbReference type="NCBI Taxonomy" id="72004"/>
    <lineage>
        <taxon>Eukaryota</taxon>
        <taxon>Metazoa</taxon>
        <taxon>Chordata</taxon>
        <taxon>Craniata</taxon>
        <taxon>Vertebrata</taxon>
        <taxon>Euteleostomi</taxon>
        <taxon>Mammalia</taxon>
        <taxon>Eutheria</taxon>
        <taxon>Laurasiatheria</taxon>
        <taxon>Artiodactyla</taxon>
        <taxon>Ruminantia</taxon>
        <taxon>Pecora</taxon>
        <taxon>Bovidae</taxon>
        <taxon>Bovinae</taxon>
        <taxon>Bos</taxon>
    </lineage>
</organism>
<dbReference type="Proteomes" id="UP000322234">
    <property type="component" value="Unassembled WGS sequence"/>
</dbReference>
<comment type="caution">
    <text evidence="2">The sequence shown here is derived from an EMBL/GenBank/DDBJ whole genome shotgun (WGS) entry which is preliminary data.</text>
</comment>
<protein>
    <submittedName>
        <fullName evidence="2">Uncharacterized protein</fullName>
    </submittedName>
</protein>
<proteinExistence type="predicted"/>
<evidence type="ECO:0000256" key="1">
    <source>
        <dbReference type="SAM" id="SignalP"/>
    </source>
</evidence>
<feature type="signal peptide" evidence="1">
    <location>
        <begin position="1"/>
        <end position="24"/>
    </location>
</feature>
<dbReference type="EMBL" id="VBQZ03000367">
    <property type="protein sequence ID" value="MXQ99179.1"/>
    <property type="molecule type" value="Genomic_DNA"/>
</dbReference>
<keyword evidence="1" id="KW-0732">Signal</keyword>
<sequence>MVSCWDTGVLLCALLGGLLLTGSAVSSDLPDIQSLFPEGLAGSAGVPPEQRLRGCLRGCPGAGRCWALTAT</sequence>
<feature type="chain" id="PRO_5025611012" evidence="1">
    <location>
        <begin position="25"/>
        <end position="71"/>
    </location>
</feature>
<dbReference type="AlphaFoldDB" id="A0A6B0S8N5"/>
<keyword evidence="3" id="KW-1185">Reference proteome</keyword>
<name>A0A6B0S8N5_9CETA</name>
<gene>
    <name evidence="2" type="ORF">E5288_WYG005326</name>
</gene>
<evidence type="ECO:0000313" key="2">
    <source>
        <dbReference type="EMBL" id="MXQ99179.1"/>
    </source>
</evidence>
<evidence type="ECO:0000313" key="3">
    <source>
        <dbReference type="Proteomes" id="UP000322234"/>
    </source>
</evidence>
<reference evidence="2" key="1">
    <citation type="submission" date="2019-10" db="EMBL/GenBank/DDBJ databases">
        <title>The sequence and de novo assembly of the wild yak genome.</title>
        <authorList>
            <person name="Liu Y."/>
        </authorList>
    </citation>
    <scope>NUCLEOTIDE SEQUENCE [LARGE SCALE GENOMIC DNA]</scope>
    <source>
        <strain evidence="2">WY2019</strain>
    </source>
</reference>
<accession>A0A6B0S8N5</accession>